<reference evidence="2" key="1">
    <citation type="journal article" date="2015" name="Nat. Genet.">
        <title>The genome and transcriptome of the zoonotic hookworm Ancylostoma ceylanicum identify infection-specific gene families.</title>
        <authorList>
            <person name="Schwarz E.M."/>
            <person name="Hu Y."/>
            <person name="Antoshechkin I."/>
            <person name="Miller M.M."/>
            <person name="Sternberg P.W."/>
            <person name="Aroian R.V."/>
        </authorList>
    </citation>
    <scope>NUCLEOTIDE SEQUENCE</scope>
    <source>
        <strain evidence="2">HY135</strain>
    </source>
</reference>
<proteinExistence type="predicted"/>
<evidence type="ECO:0000313" key="2">
    <source>
        <dbReference type="Proteomes" id="UP000024635"/>
    </source>
</evidence>
<organism evidence="1 2">
    <name type="scientific">Ancylostoma ceylanicum</name>
    <dbReference type="NCBI Taxonomy" id="53326"/>
    <lineage>
        <taxon>Eukaryota</taxon>
        <taxon>Metazoa</taxon>
        <taxon>Ecdysozoa</taxon>
        <taxon>Nematoda</taxon>
        <taxon>Chromadorea</taxon>
        <taxon>Rhabditida</taxon>
        <taxon>Rhabditina</taxon>
        <taxon>Rhabditomorpha</taxon>
        <taxon>Strongyloidea</taxon>
        <taxon>Ancylostomatidae</taxon>
        <taxon>Ancylostomatinae</taxon>
        <taxon>Ancylostoma</taxon>
    </lineage>
</organism>
<dbReference type="AlphaFoldDB" id="A0A016UXC0"/>
<sequence>MSANNARNRRRLQMVFEEQEKAAKLASTATGFIIRHTFMAFGGALLPCTSTQNTLSHPESQWIILQANEQ</sequence>
<evidence type="ECO:0000313" key="1">
    <source>
        <dbReference type="EMBL" id="EYC19656.1"/>
    </source>
</evidence>
<protein>
    <submittedName>
        <fullName evidence="1">Uncharacterized protein</fullName>
    </submittedName>
</protein>
<comment type="caution">
    <text evidence="1">The sequence shown here is derived from an EMBL/GenBank/DDBJ whole genome shotgun (WGS) entry which is preliminary data.</text>
</comment>
<gene>
    <name evidence="1" type="primary">Acey_s0024.g993</name>
    <name evidence="1" type="ORF">Y032_0024g993</name>
</gene>
<keyword evidence="2" id="KW-1185">Reference proteome</keyword>
<dbReference type="Proteomes" id="UP000024635">
    <property type="component" value="Unassembled WGS sequence"/>
</dbReference>
<accession>A0A016UXC0</accession>
<dbReference type="OrthoDB" id="5773379at2759"/>
<name>A0A016UXC0_9BILA</name>
<dbReference type="EMBL" id="JARK01001360">
    <property type="protein sequence ID" value="EYC19656.1"/>
    <property type="molecule type" value="Genomic_DNA"/>
</dbReference>